<dbReference type="GO" id="GO:0005741">
    <property type="term" value="C:mitochondrial outer membrane"/>
    <property type="evidence" value="ECO:0007669"/>
    <property type="project" value="TreeGrafter"/>
</dbReference>
<dbReference type="GO" id="GO:0051400">
    <property type="term" value="F:BH domain binding"/>
    <property type="evidence" value="ECO:0007669"/>
    <property type="project" value="TreeGrafter"/>
</dbReference>
<dbReference type="InterPro" id="IPR046371">
    <property type="entry name" value="Bcl-2_BH1-3"/>
</dbReference>
<dbReference type="PRINTS" id="PR01862">
    <property type="entry name" value="BCL2FAMILY"/>
</dbReference>
<dbReference type="InterPro" id="IPR026298">
    <property type="entry name" value="Bcl-2_fam"/>
</dbReference>
<dbReference type="InterPro" id="IPR036834">
    <property type="entry name" value="Bcl-2-like_sf"/>
</dbReference>
<gene>
    <name evidence="4" type="ORF">EB796_010001</name>
</gene>
<name>A0A7J7K0F1_BUGNE</name>
<keyword evidence="2" id="KW-0053">Apoptosis</keyword>
<dbReference type="GO" id="GO:0042981">
    <property type="term" value="P:regulation of apoptotic process"/>
    <property type="evidence" value="ECO:0007669"/>
    <property type="project" value="InterPro"/>
</dbReference>
<feature type="domain" description="Bcl-2 Bcl-2 homology region 1-3" evidence="3">
    <location>
        <begin position="59"/>
        <end position="158"/>
    </location>
</feature>
<dbReference type="GO" id="GO:0008630">
    <property type="term" value="P:intrinsic apoptotic signaling pathway in response to DNA damage"/>
    <property type="evidence" value="ECO:0007669"/>
    <property type="project" value="TreeGrafter"/>
</dbReference>
<comment type="caution">
    <text evidence="4">The sequence shown here is derived from an EMBL/GenBank/DDBJ whole genome shotgun (WGS) entry which is preliminary data.</text>
</comment>
<dbReference type="PROSITE" id="PS01258">
    <property type="entry name" value="BH2"/>
    <property type="match status" value="1"/>
</dbReference>
<sequence>MVMVYDRPDKISPNSYKYNCSMEVEEIVRDYTAYRLRQAGFNNWREEPTEHPSPPLRTIRLLGQQFELAYNNAFDDMTQNIDVSGPQAQEAFTGICTVLFENGIQWGRIVGLLVFAVKLSLKAMENDMPNRVDHIVQWTTNHLQSDRFARWITENGGWAGFVSFYDKPENTGVSQTEEFSWTKACSLGIATIAGAAAALFFVQKS</sequence>
<dbReference type="InterPro" id="IPR020726">
    <property type="entry name" value="Bcl2_BH2_motif_CS"/>
</dbReference>
<dbReference type="SUPFAM" id="SSF56854">
    <property type="entry name" value="Bcl-2 inhibitors of programmed cell death"/>
    <property type="match status" value="1"/>
</dbReference>
<dbReference type="Pfam" id="PF00452">
    <property type="entry name" value="Bcl-2"/>
    <property type="match status" value="1"/>
</dbReference>
<dbReference type="PANTHER" id="PTHR11256">
    <property type="entry name" value="BCL-2 RELATED"/>
    <property type="match status" value="1"/>
</dbReference>
<comment type="similarity">
    <text evidence="1">Belongs to the Bcl-2 family.</text>
</comment>
<protein>
    <submittedName>
        <fullName evidence="4">BCL2</fullName>
    </submittedName>
</protein>
<evidence type="ECO:0000259" key="3">
    <source>
        <dbReference type="SMART" id="SM00337"/>
    </source>
</evidence>
<dbReference type="PANTHER" id="PTHR11256:SF50">
    <property type="entry name" value="APOPTOSIS REGULATOR CED-9"/>
    <property type="match status" value="1"/>
</dbReference>
<dbReference type="Gene3D" id="1.10.437.10">
    <property type="entry name" value="Blc2-like"/>
    <property type="match status" value="1"/>
</dbReference>
<evidence type="ECO:0000256" key="1">
    <source>
        <dbReference type="ARBA" id="ARBA00009458"/>
    </source>
</evidence>
<evidence type="ECO:0000313" key="5">
    <source>
        <dbReference type="Proteomes" id="UP000593567"/>
    </source>
</evidence>
<proteinExistence type="inferred from homology"/>
<reference evidence="4" key="1">
    <citation type="submission" date="2020-06" db="EMBL/GenBank/DDBJ databases">
        <title>Draft genome of Bugula neritina, a colonial animal packing powerful symbionts and potential medicines.</title>
        <authorList>
            <person name="Rayko M."/>
        </authorList>
    </citation>
    <scope>NUCLEOTIDE SEQUENCE [LARGE SCALE GENOMIC DNA]</scope>
    <source>
        <strain evidence="4">Kwan_BN1</strain>
    </source>
</reference>
<dbReference type="InterPro" id="IPR002475">
    <property type="entry name" value="Bcl2-like"/>
</dbReference>
<evidence type="ECO:0000256" key="2">
    <source>
        <dbReference type="ARBA" id="ARBA00022703"/>
    </source>
</evidence>
<evidence type="ECO:0000313" key="4">
    <source>
        <dbReference type="EMBL" id="KAF6031707.1"/>
    </source>
</evidence>
<dbReference type="OrthoDB" id="6021377at2759"/>
<dbReference type="AlphaFoldDB" id="A0A7J7K0F1"/>
<keyword evidence="5" id="KW-1185">Reference proteome</keyword>
<organism evidence="4 5">
    <name type="scientific">Bugula neritina</name>
    <name type="common">Brown bryozoan</name>
    <name type="synonym">Sertularia neritina</name>
    <dbReference type="NCBI Taxonomy" id="10212"/>
    <lineage>
        <taxon>Eukaryota</taxon>
        <taxon>Metazoa</taxon>
        <taxon>Spiralia</taxon>
        <taxon>Lophotrochozoa</taxon>
        <taxon>Bryozoa</taxon>
        <taxon>Gymnolaemata</taxon>
        <taxon>Cheilostomatida</taxon>
        <taxon>Flustrina</taxon>
        <taxon>Buguloidea</taxon>
        <taxon>Bugulidae</taxon>
        <taxon>Bugula</taxon>
    </lineage>
</organism>
<dbReference type="GO" id="GO:0097192">
    <property type="term" value="P:extrinsic apoptotic signaling pathway in absence of ligand"/>
    <property type="evidence" value="ECO:0007669"/>
    <property type="project" value="TreeGrafter"/>
</dbReference>
<dbReference type="SMART" id="SM00337">
    <property type="entry name" value="BCL"/>
    <property type="match status" value="1"/>
</dbReference>
<dbReference type="GO" id="GO:0001836">
    <property type="term" value="P:release of cytochrome c from mitochondria"/>
    <property type="evidence" value="ECO:0007669"/>
    <property type="project" value="TreeGrafter"/>
</dbReference>
<dbReference type="EMBL" id="VXIV02001577">
    <property type="protein sequence ID" value="KAF6031707.1"/>
    <property type="molecule type" value="Genomic_DNA"/>
</dbReference>
<dbReference type="CDD" id="cd06845">
    <property type="entry name" value="Bcl-2_like"/>
    <property type="match status" value="1"/>
</dbReference>
<dbReference type="PROSITE" id="PS50062">
    <property type="entry name" value="BCL2_FAMILY"/>
    <property type="match status" value="1"/>
</dbReference>
<accession>A0A7J7K0F1</accession>
<dbReference type="Proteomes" id="UP000593567">
    <property type="component" value="Unassembled WGS sequence"/>
</dbReference>